<proteinExistence type="predicted"/>
<sequence>MGFSDWTVVGEFGCIYSSNPDDVLDRIAGRILSDFRSLPVHAGTSTIQPSPHTLVGAHTNVYAKAAEQSFNIRILDQDVAVTATPVEYTWSYGDGAGLGPTTAPGGPLPQDRWGEKTATSHAYKDTGDFQVTLTTTFSGTYSVNGGPAVPVPGTGSFTAEPANISVWRSKVNNYADNCLQNPNGTACGTAR</sequence>
<evidence type="ECO:0000313" key="2">
    <source>
        <dbReference type="EMBL" id="MCG2623287.1"/>
    </source>
</evidence>
<comment type="caution">
    <text evidence="2">The sequence shown here is derived from an EMBL/GenBank/DDBJ whole genome shotgun (WGS) entry which is preliminary data.</text>
</comment>
<dbReference type="Gene3D" id="2.60.40.10">
    <property type="entry name" value="Immunoglobulins"/>
    <property type="match status" value="1"/>
</dbReference>
<reference evidence="2" key="1">
    <citation type="submission" date="2022-01" db="EMBL/GenBank/DDBJ databases">
        <authorList>
            <person name="Jo J.-H."/>
            <person name="Im W.-T."/>
        </authorList>
    </citation>
    <scope>NUCLEOTIDE SEQUENCE</scope>
    <source>
        <strain evidence="2">I2-34</strain>
    </source>
</reference>
<dbReference type="Pfam" id="PF00801">
    <property type="entry name" value="PKD"/>
    <property type="match status" value="1"/>
</dbReference>
<gene>
    <name evidence="2" type="ORF">LVY72_15415</name>
</gene>
<keyword evidence="3" id="KW-1185">Reference proteome</keyword>
<dbReference type="SUPFAM" id="SSF49299">
    <property type="entry name" value="PKD domain"/>
    <property type="match status" value="1"/>
</dbReference>
<feature type="domain" description="PKD" evidence="1">
    <location>
        <begin position="82"/>
        <end position="136"/>
    </location>
</feature>
<name>A0ABS9L9Y5_9MICC</name>
<organism evidence="2 3">
    <name type="scientific">Arthrobacter hankyongi</name>
    <dbReference type="NCBI Taxonomy" id="2904801"/>
    <lineage>
        <taxon>Bacteria</taxon>
        <taxon>Bacillati</taxon>
        <taxon>Actinomycetota</taxon>
        <taxon>Actinomycetes</taxon>
        <taxon>Micrococcales</taxon>
        <taxon>Micrococcaceae</taxon>
        <taxon>Arthrobacter</taxon>
    </lineage>
</organism>
<dbReference type="RefSeq" id="WP_237822435.1">
    <property type="nucleotide sequence ID" value="NZ_JAKLTQ010000012.1"/>
</dbReference>
<dbReference type="Proteomes" id="UP001165368">
    <property type="component" value="Unassembled WGS sequence"/>
</dbReference>
<dbReference type="InterPro" id="IPR035986">
    <property type="entry name" value="PKD_dom_sf"/>
</dbReference>
<dbReference type="EMBL" id="JAKLTQ010000012">
    <property type="protein sequence ID" value="MCG2623287.1"/>
    <property type="molecule type" value="Genomic_DNA"/>
</dbReference>
<evidence type="ECO:0000313" key="3">
    <source>
        <dbReference type="Proteomes" id="UP001165368"/>
    </source>
</evidence>
<dbReference type="InterPro" id="IPR000601">
    <property type="entry name" value="PKD_dom"/>
</dbReference>
<evidence type="ECO:0000259" key="1">
    <source>
        <dbReference type="PROSITE" id="PS50093"/>
    </source>
</evidence>
<accession>A0ABS9L9Y5</accession>
<protein>
    <recommendedName>
        <fullName evidence="1">PKD domain-containing protein</fullName>
    </recommendedName>
</protein>
<dbReference type="InterPro" id="IPR013783">
    <property type="entry name" value="Ig-like_fold"/>
</dbReference>
<dbReference type="PROSITE" id="PS50093">
    <property type="entry name" value="PKD"/>
    <property type="match status" value="1"/>
</dbReference>